<feature type="transmembrane region" description="Helical" evidence="1">
    <location>
        <begin position="42"/>
        <end position="61"/>
    </location>
</feature>
<name>A0ABT6PF88_9STRE</name>
<keyword evidence="1" id="KW-0812">Transmembrane</keyword>
<evidence type="ECO:0000313" key="3">
    <source>
        <dbReference type="Proteomes" id="UP001160991"/>
    </source>
</evidence>
<dbReference type="InterPro" id="IPR021509">
    <property type="entry name" value="DUF3169"/>
</dbReference>
<reference evidence="2" key="1">
    <citation type="submission" date="2023-04" db="EMBL/GenBank/DDBJ databases">
        <title>A new Streptococcus species isolated from the patient with bacteremia.</title>
        <authorList>
            <person name="Chen Y.-S."/>
            <person name="Lee C.-Y."/>
            <person name="Chan C.-K."/>
        </authorList>
    </citation>
    <scope>NUCLEOTIDE SEQUENCE</scope>
    <source>
        <strain evidence="2">ST22-14</strain>
    </source>
</reference>
<protein>
    <submittedName>
        <fullName evidence="2">DUF3169 family protein</fullName>
    </submittedName>
</protein>
<accession>A0ABT6PF88</accession>
<keyword evidence="1" id="KW-1133">Transmembrane helix</keyword>
<feature type="transmembrane region" description="Helical" evidence="1">
    <location>
        <begin position="96"/>
        <end position="117"/>
    </location>
</feature>
<dbReference type="EMBL" id="JARZZP010000008">
    <property type="protein sequence ID" value="MDI1474123.1"/>
    <property type="molecule type" value="Genomic_DNA"/>
</dbReference>
<dbReference type="Proteomes" id="UP001160991">
    <property type="component" value="Unassembled WGS sequence"/>
</dbReference>
<keyword evidence="1" id="KW-0472">Membrane</keyword>
<feature type="transmembrane region" description="Helical" evidence="1">
    <location>
        <begin position="7"/>
        <end position="30"/>
    </location>
</feature>
<evidence type="ECO:0000313" key="2">
    <source>
        <dbReference type="EMBL" id="MDI1474123.1"/>
    </source>
</evidence>
<comment type="caution">
    <text evidence="2">The sequence shown here is derived from an EMBL/GenBank/DDBJ whole genome shotgun (WGS) entry which is preliminary data.</text>
</comment>
<evidence type="ECO:0000256" key="1">
    <source>
        <dbReference type="SAM" id="Phobius"/>
    </source>
</evidence>
<dbReference type="Pfam" id="PF11368">
    <property type="entry name" value="DUF3169"/>
    <property type="match status" value="1"/>
</dbReference>
<dbReference type="RefSeq" id="WP_281335252.1">
    <property type="nucleotide sequence ID" value="NZ_JARZZP010000008.1"/>
</dbReference>
<gene>
    <name evidence="2" type="ORF">QEZ38_05385</name>
</gene>
<feature type="transmembrane region" description="Helical" evidence="1">
    <location>
        <begin position="187"/>
        <end position="205"/>
    </location>
</feature>
<organism evidence="2 3">
    <name type="scientific">Streptococcus taonis</name>
    <dbReference type="NCBI Taxonomy" id="3041623"/>
    <lineage>
        <taxon>Bacteria</taxon>
        <taxon>Bacillati</taxon>
        <taxon>Bacillota</taxon>
        <taxon>Bacilli</taxon>
        <taxon>Lactobacillales</taxon>
        <taxon>Streptococcaceae</taxon>
        <taxon>Streptococcus</taxon>
    </lineage>
</organism>
<feature type="transmembrane region" description="Helical" evidence="1">
    <location>
        <begin position="123"/>
        <end position="141"/>
    </location>
</feature>
<proteinExistence type="predicted"/>
<feature type="transmembrane region" description="Helical" evidence="1">
    <location>
        <begin position="211"/>
        <end position="229"/>
    </location>
</feature>
<keyword evidence="3" id="KW-1185">Reference proteome</keyword>
<sequence>MNNNRRWLRVVMCMLSAFVVAFAYTLRGIVEQIQMEQVLPTIYGIALVIGGLSFVLAMYYLGKSREVYTLYQRATEEEDSNQTYVRAYRYLDYGSVSSNVLMIAMMTSGIILISPIFKNTLLILPTLILLCLYIIVANYLLRTIFIVRHYKLSAYYTPKDILTYLNSYDEGEKQAEMESAFLTLFRLDQILLPALYILLIVLSVILREIQVVALVLLIIIHLYITIAQLRKTKRYFK</sequence>